<dbReference type="InterPro" id="IPR003593">
    <property type="entry name" value="AAA+_ATPase"/>
</dbReference>
<comment type="caution">
    <text evidence="2">The sequence shown here is derived from an EMBL/GenBank/DDBJ whole genome shotgun (WGS) entry which is preliminary data.</text>
</comment>
<reference evidence="2" key="1">
    <citation type="submission" date="2023-01" db="EMBL/GenBank/DDBJ databases">
        <title>Whole-genome sequence of Pseudomonas putida NBRC 14671.</title>
        <authorList>
            <person name="Morohoshi T."/>
            <person name="Someya N."/>
        </authorList>
    </citation>
    <scope>NUCLEOTIDE SEQUENCE</scope>
    <source>
        <strain evidence="2">NBRC 14671</strain>
    </source>
</reference>
<gene>
    <name evidence="2" type="ORF">PPUN14671_33220</name>
</gene>
<evidence type="ECO:0000259" key="1">
    <source>
        <dbReference type="SMART" id="SM00382"/>
    </source>
</evidence>
<dbReference type="SMART" id="SM00382">
    <property type="entry name" value="AAA"/>
    <property type="match status" value="1"/>
</dbReference>
<organism evidence="2 3">
    <name type="scientific">Pseudomonas putida</name>
    <name type="common">Arthrobacter siderocapsulatus</name>
    <dbReference type="NCBI Taxonomy" id="303"/>
    <lineage>
        <taxon>Bacteria</taxon>
        <taxon>Pseudomonadati</taxon>
        <taxon>Pseudomonadota</taxon>
        <taxon>Gammaproteobacteria</taxon>
        <taxon>Pseudomonadales</taxon>
        <taxon>Pseudomonadaceae</taxon>
        <taxon>Pseudomonas</taxon>
    </lineage>
</organism>
<dbReference type="AlphaFoldDB" id="A0AA37RD80"/>
<dbReference type="EMBL" id="BSKJ01000007">
    <property type="protein sequence ID" value="GLO36487.1"/>
    <property type="molecule type" value="Genomic_DNA"/>
</dbReference>
<protein>
    <recommendedName>
        <fullName evidence="1">AAA+ ATPase domain-containing protein</fullName>
    </recommendedName>
</protein>
<feature type="domain" description="AAA+ ATPase" evidence="1">
    <location>
        <begin position="265"/>
        <end position="437"/>
    </location>
</feature>
<evidence type="ECO:0000313" key="3">
    <source>
        <dbReference type="Proteomes" id="UP001161257"/>
    </source>
</evidence>
<evidence type="ECO:0000313" key="2">
    <source>
        <dbReference type="EMBL" id="GLO36487.1"/>
    </source>
</evidence>
<dbReference type="InterPro" id="IPR027417">
    <property type="entry name" value="P-loop_NTPase"/>
</dbReference>
<dbReference type="Gene3D" id="3.40.50.300">
    <property type="entry name" value="P-loop containing nucleotide triphosphate hydrolases"/>
    <property type="match status" value="1"/>
</dbReference>
<dbReference type="SUPFAM" id="SSF52540">
    <property type="entry name" value="P-loop containing nucleoside triphosphate hydrolases"/>
    <property type="match status" value="1"/>
</dbReference>
<accession>A0AA37RD80</accession>
<name>A0AA37RD80_PSEPU</name>
<dbReference type="Proteomes" id="UP001161257">
    <property type="component" value="Unassembled WGS sequence"/>
</dbReference>
<sequence length="560" mass="62288">MSLVERQRQFLEAAQKHFGTSKAVRPRGLFGVSNSAKIVEGGIQLGVVNLDSVREDTESLLFGCVLRFPPEDEVYFAVLVRKDKKNFIDRLAEMKRLGAASKSTVDDDSEFALETAGDSDDLPEPAGTTIKYSARNNLVPIYLAKDGRLWLRNAKFWDSLAFDLSPFGPSTEPDEIVVALYPPTASARRSLLAREFIGWLGSLVGREKIHEIPVWADTATLSQDMRRLPQTIPIEEIETGIMTLGGHYPNGEVRRFHAALNFLDHKHFVILSGLSGTGKTQLALKYARVIHGLTSNTATDPLLFECPVRPEWTDPTGLTGYYDVLTNRYVVPTFLEAVLVATAHRDSPVFVILDEMNLARVEYYLSDILSAIETSGALQLHSNGVPLEGTTGASVRAEIPLPSNLFIIGTINVDETTNPVSDKVLDRASVIEMSTVDVSGFLASLVKRCPELQNAKDTAESKLVEVHGLLERYGLGFGYRVIEEFVRYQAFDTRYLQNPVDNVTDQLLVQKILVKLRGAERQRPLLNALEKAFESLPQALKYVRRLLSDLDEFGSFQAMR</sequence>
<dbReference type="RefSeq" id="WP_284354729.1">
    <property type="nucleotide sequence ID" value="NZ_BSKF01000005.1"/>
</dbReference>
<proteinExistence type="predicted"/>